<reference evidence="2 3" key="1">
    <citation type="submission" date="2019-02" db="EMBL/GenBank/DDBJ databases">
        <title>Opniocepnalus argus genome.</title>
        <authorList>
            <person name="Zhou C."/>
            <person name="Xiao S."/>
        </authorList>
    </citation>
    <scope>NUCLEOTIDE SEQUENCE [LARGE SCALE GENOMIC DNA]</scope>
    <source>
        <strain evidence="2">OARG1902GOOAL</strain>
        <tissue evidence="2">Muscle</tissue>
    </source>
</reference>
<evidence type="ECO:0000313" key="2">
    <source>
        <dbReference type="EMBL" id="KAF3702489.1"/>
    </source>
</evidence>
<evidence type="ECO:0000256" key="1">
    <source>
        <dbReference type="SAM" id="MobiDB-lite"/>
    </source>
</evidence>
<keyword evidence="3" id="KW-1185">Reference proteome</keyword>
<evidence type="ECO:0000313" key="3">
    <source>
        <dbReference type="Proteomes" id="UP000503349"/>
    </source>
</evidence>
<protein>
    <submittedName>
        <fullName evidence="2">Uncharacterized protein</fullName>
    </submittedName>
</protein>
<name>A0A6G1QJC1_CHAAH</name>
<accession>A0A6G1QJC1</accession>
<dbReference type="AlphaFoldDB" id="A0A6G1QJC1"/>
<feature type="compositionally biased region" description="Polar residues" evidence="1">
    <location>
        <begin position="93"/>
        <end position="108"/>
    </location>
</feature>
<reference evidence="3" key="2">
    <citation type="submission" date="2019-02" db="EMBL/GenBank/DDBJ databases">
        <title>Opniocepnalus argus Var Kimnra genome.</title>
        <authorList>
            <person name="Zhou C."/>
            <person name="Xiao S."/>
        </authorList>
    </citation>
    <scope>NUCLEOTIDE SEQUENCE [LARGE SCALE GENOMIC DNA]</scope>
</reference>
<dbReference type="Proteomes" id="UP000503349">
    <property type="component" value="Chromosome 18"/>
</dbReference>
<feature type="region of interest" description="Disordered" evidence="1">
    <location>
        <begin position="93"/>
        <end position="113"/>
    </location>
</feature>
<organism evidence="2 3">
    <name type="scientific">Channa argus</name>
    <name type="common">Northern snakehead</name>
    <name type="synonym">Ophicephalus argus</name>
    <dbReference type="NCBI Taxonomy" id="215402"/>
    <lineage>
        <taxon>Eukaryota</taxon>
        <taxon>Metazoa</taxon>
        <taxon>Chordata</taxon>
        <taxon>Craniata</taxon>
        <taxon>Vertebrata</taxon>
        <taxon>Euteleostomi</taxon>
        <taxon>Actinopterygii</taxon>
        <taxon>Neopterygii</taxon>
        <taxon>Teleostei</taxon>
        <taxon>Neoteleostei</taxon>
        <taxon>Acanthomorphata</taxon>
        <taxon>Anabantaria</taxon>
        <taxon>Anabantiformes</taxon>
        <taxon>Channoidei</taxon>
        <taxon>Channidae</taxon>
        <taxon>Channa</taxon>
    </lineage>
</organism>
<sequence>MEEDHQDEQSVSFCCCTLNAKIGQLRSAYSLFTVQDLTDNPDSVKNLKLDIPRRESRVNHIVATGRFTLHAPAQLAAGVRTERNIRSRARLTTTNCPVQPDPTHTSGSNKERCCGVSSAPQPFLPRAPLEGYLPCPEEDAEQMFPLPDKHYGDREDSRRMKAEDVGREYRAGIGMEINAIHFEKSANAQISPSNAWNFCCCLQLRPLTSFSLPRFS</sequence>
<gene>
    <name evidence="2" type="ORF">EXN66_Car018177</name>
</gene>
<proteinExistence type="predicted"/>
<dbReference type="EMBL" id="CM015729">
    <property type="protein sequence ID" value="KAF3702489.1"/>
    <property type="molecule type" value="Genomic_DNA"/>
</dbReference>